<feature type="transmembrane region" description="Helical" evidence="6">
    <location>
        <begin position="153"/>
        <end position="172"/>
    </location>
</feature>
<comment type="subcellular location">
    <subcellularLocation>
        <location evidence="1">Cell membrane</location>
        <topology evidence="1">Multi-pass membrane protein</topology>
    </subcellularLocation>
</comment>
<evidence type="ECO:0000256" key="3">
    <source>
        <dbReference type="ARBA" id="ARBA00022692"/>
    </source>
</evidence>
<accession>A0A7J9UTU3</accession>
<feature type="transmembrane region" description="Helical" evidence="6">
    <location>
        <begin position="102"/>
        <end position="119"/>
    </location>
</feature>
<organism evidence="7 8">
    <name type="scientific">Georgenia ruanii</name>
    <dbReference type="NCBI Taxonomy" id="348442"/>
    <lineage>
        <taxon>Bacteria</taxon>
        <taxon>Bacillati</taxon>
        <taxon>Actinomycetota</taxon>
        <taxon>Actinomycetes</taxon>
        <taxon>Micrococcales</taxon>
        <taxon>Bogoriellaceae</taxon>
        <taxon>Georgenia</taxon>
    </lineage>
</organism>
<proteinExistence type="predicted"/>
<feature type="transmembrane region" description="Helical" evidence="6">
    <location>
        <begin position="78"/>
        <end position="97"/>
    </location>
</feature>
<evidence type="ECO:0000256" key="4">
    <source>
        <dbReference type="ARBA" id="ARBA00022989"/>
    </source>
</evidence>
<name>A0A7J9UTU3_9MICO</name>
<keyword evidence="5 6" id="KW-0472">Membrane</keyword>
<evidence type="ECO:0000256" key="2">
    <source>
        <dbReference type="ARBA" id="ARBA00022475"/>
    </source>
</evidence>
<keyword evidence="3 6" id="KW-0812">Transmembrane</keyword>
<dbReference type="Proteomes" id="UP000429644">
    <property type="component" value="Unassembled WGS sequence"/>
</dbReference>
<evidence type="ECO:0000313" key="8">
    <source>
        <dbReference type="Proteomes" id="UP000429644"/>
    </source>
</evidence>
<reference evidence="7 8" key="1">
    <citation type="submission" date="2019-10" db="EMBL/GenBank/DDBJ databases">
        <title>Georgenia wutianyii sp. nov. and Georgenia yuyongxinii sp. nov. isolated from plateau pika (Ochotona curzoniae) in the Qinghai-Tibet plateau of China.</title>
        <authorList>
            <person name="Tian Z."/>
        </authorList>
    </citation>
    <scope>NUCLEOTIDE SEQUENCE [LARGE SCALE GENOMIC DNA]</scope>
    <source>
        <strain evidence="7 8">JCM 15130</strain>
    </source>
</reference>
<feature type="transmembrane region" description="Helical" evidence="6">
    <location>
        <begin position="203"/>
        <end position="228"/>
    </location>
</feature>
<dbReference type="InterPro" id="IPR001851">
    <property type="entry name" value="ABC_transp_permease"/>
</dbReference>
<dbReference type="PANTHER" id="PTHR30482">
    <property type="entry name" value="HIGH-AFFINITY BRANCHED-CHAIN AMINO ACID TRANSPORT SYSTEM PERMEASE"/>
    <property type="match status" value="1"/>
</dbReference>
<sequence>MIWALIAFVGVWAPYVLPLYPLQLAVQGVTLGLLGLSVGWLRRQTGMLSFGHAMFYGFTGYAVGVLVVHVGLTTTPALLLGIAAGTVLALVVGLLIMRAGGVAFSMLTLATGMLIWVAVTQKRSITNGFDGLPVNFTGALLGRDPNDFTNPVVAWPLIWVVLMVAVAAFWLISRSVFGRHLAALRENEERTRFTGRRTYLPKVLAFTLTGLLGSIAGAVAVLNIGYISPESLFWSMSGQALIVAVIGGVGSVWGPPAGAIAYVFLQAWLSDSPYYQLIIGLILMVVVVATPGGGAELVTRAFRALARRTKGRSHA</sequence>
<evidence type="ECO:0000256" key="6">
    <source>
        <dbReference type="SAM" id="Phobius"/>
    </source>
</evidence>
<dbReference type="InterPro" id="IPR043428">
    <property type="entry name" value="LivM-like"/>
</dbReference>
<dbReference type="GO" id="GO:0005886">
    <property type="term" value="C:plasma membrane"/>
    <property type="evidence" value="ECO:0007669"/>
    <property type="project" value="UniProtKB-SubCell"/>
</dbReference>
<keyword evidence="2" id="KW-1003">Cell membrane</keyword>
<dbReference type="CDD" id="cd06581">
    <property type="entry name" value="TM_PBP1_LivM_like"/>
    <property type="match status" value="1"/>
</dbReference>
<dbReference type="PANTHER" id="PTHR30482:SF17">
    <property type="entry name" value="ABC TRANSPORTER ATP-BINDING PROTEIN"/>
    <property type="match status" value="1"/>
</dbReference>
<protein>
    <recommendedName>
        <fullName evidence="9">Branched-chain amino acid ABC transporter permease</fullName>
    </recommendedName>
</protein>
<evidence type="ECO:0008006" key="9">
    <source>
        <dbReference type="Google" id="ProtNLM"/>
    </source>
</evidence>
<evidence type="ECO:0000256" key="1">
    <source>
        <dbReference type="ARBA" id="ARBA00004651"/>
    </source>
</evidence>
<evidence type="ECO:0000256" key="5">
    <source>
        <dbReference type="ARBA" id="ARBA00023136"/>
    </source>
</evidence>
<keyword evidence="8" id="KW-1185">Reference proteome</keyword>
<evidence type="ECO:0000313" key="7">
    <source>
        <dbReference type="EMBL" id="MPV88028.1"/>
    </source>
</evidence>
<dbReference type="GO" id="GO:0015658">
    <property type="term" value="F:branched-chain amino acid transmembrane transporter activity"/>
    <property type="evidence" value="ECO:0007669"/>
    <property type="project" value="InterPro"/>
</dbReference>
<feature type="transmembrane region" description="Helical" evidence="6">
    <location>
        <begin position="277"/>
        <end position="295"/>
    </location>
</feature>
<feature type="transmembrane region" description="Helical" evidence="6">
    <location>
        <begin position="240"/>
        <end position="265"/>
    </location>
</feature>
<gene>
    <name evidence="7" type="ORF">GB882_05060</name>
</gene>
<dbReference type="EMBL" id="WHPD01001111">
    <property type="protein sequence ID" value="MPV88028.1"/>
    <property type="molecule type" value="Genomic_DNA"/>
</dbReference>
<comment type="caution">
    <text evidence="7">The sequence shown here is derived from an EMBL/GenBank/DDBJ whole genome shotgun (WGS) entry which is preliminary data.</text>
</comment>
<feature type="transmembrane region" description="Helical" evidence="6">
    <location>
        <begin position="53"/>
        <end position="72"/>
    </location>
</feature>
<dbReference type="AlphaFoldDB" id="A0A7J9UTU3"/>
<feature type="transmembrane region" description="Helical" evidence="6">
    <location>
        <begin position="20"/>
        <end position="41"/>
    </location>
</feature>
<keyword evidence="4 6" id="KW-1133">Transmembrane helix</keyword>
<dbReference type="Pfam" id="PF02653">
    <property type="entry name" value="BPD_transp_2"/>
    <property type="match status" value="1"/>
</dbReference>